<organism evidence="2 3">
    <name type="scientific">Streptomyces fodineus</name>
    <dbReference type="NCBI Taxonomy" id="1904616"/>
    <lineage>
        <taxon>Bacteria</taxon>
        <taxon>Bacillati</taxon>
        <taxon>Actinomycetota</taxon>
        <taxon>Actinomycetes</taxon>
        <taxon>Kitasatosporales</taxon>
        <taxon>Streptomycetaceae</taxon>
        <taxon>Streptomyces</taxon>
    </lineage>
</organism>
<evidence type="ECO:0000256" key="1">
    <source>
        <dbReference type="SAM" id="Phobius"/>
    </source>
</evidence>
<sequence length="196" mass="21098">MNGHTYAILLAGVTVTAATFDVIRVSRRLPEKNAAEENTAAERNVGLVVVSRVMLVIFAFVLAGMLWNFEDDKHWTESKVVQATEKIAADMERGGDAPTDAGSFKSLVDEEVQGVQGNGLGLTDDWATAPAGAVESYVITGTEYDDRMRESRPTKYRACLVITSATPVPNGLPTSDPASKYIHDYAIRTKVTAGGC</sequence>
<dbReference type="Proteomes" id="UP000094960">
    <property type="component" value="Chromosome"/>
</dbReference>
<dbReference type="KEGG" id="spun:BFF78_18245"/>
<keyword evidence="1" id="KW-0812">Transmembrane</keyword>
<proteinExistence type="predicted"/>
<keyword evidence="1" id="KW-0472">Membrane</keyword>
<accession>A0A1D7YAU3</accession>
<evidence type="ECO:0000313" key="3">
    <source>
        <dbReference type="Proteomes" id="UP000094960"/>
    </source>
</evidence>
<evidence type="ECO:0000313" key="2">
    <source>
        <dbReference type="EMBL" id="AOR32747.1"/>
    </source>
</evidence>
<gene>
    <name evidence="2" type="ORF">BFF78_18245</name>
</gene>
<name>A0A1D7YAU3_9ACTN</name>
<feature type="transmembrane region" description="Helical" evidence="1">
    <location>
        <begin position="44"/>
        <end position="67"/>
    </location>
</feature>
<dbReference type="AlphaFoldDB" id="A0A1D7YAU3"/>
<feature type="transmembrane region" description="Helical" evidence="1">
    <location>
        <begin position="6"/>
        <end position="23"/>
    </location>
</feature>
<dbReference type="RefSeq" id="WP_069779335.1">
    <property type="nucleotide sequence ID" value="NZ_CP017248.1"/>
</dbReference>
<keyword evidence="1" id="KW-1133">Transmembrane helix</keyword>
<reference evidence="3" key="1">
    <citation type="submission" date="2016-09" db="EMBL/GenBank/DDBJ databases">
        <title>Streptomyces puniciscabiei strain:TW1S1 Genome sequencing and assembly.</title>
        <authorList>
            <person name="Kim M.-K."/>
            <person name="Kim S.B."/>
        </authorList>
    </citation>
    <scope>NUCLEOTIDE SEQUENCE [LARGE SCALE GENOMIC DNA]</scope>
    <source>
        <strain evidence="3">TW1S1</strain>
    </source>
</reference>
<protein>
    <submittedName>
        <fullName evidence="2">Uncharacterized protein</fullName>
    </submittedName>
</protein>
<dbReference type="EMBL" id="CP017248">
    <property type="protein sequence ID" value="AOR32747.1"/>
    <property type="molecule type" value="Genomic_DNA"/>
</dbReference>
<keyword evidence="3" id="KW-1185">Reference proteome</keyword>